<dbReference type="InterPro" id="IPR038610">
    <property type="entry name" value="FliK-like_C_sf"/>
</dbReference>
<accession>A0A2P7AP10</accession>
<dbReference type="AlphaFoldDB" id="A0A2P7AP10"/>
<dbReference type="OrthoDB" id="8117459at2"/>
<dbReference type="Pfam" id="PF02120">
    <property type="entry name" value="Flg_hook"/>
    <property type="match status" value="1"/>
</dbReference>
<evidence type="ECO:0000313" key="4">
    <source>
        <dbReference type="Proteomes" id="UP000241158"/>
    </source>
</evidence>
<evidence type="ECO:0000313" key="3">
    <source>
        <dbReference type="EMBL" id="PSH55947.1"/>
    </source>
</evidence>
<feature type="compositionally biased region" description="Basic and acidic residues" evidence="1">
    <location>
        <begin position="367"/>
        <end position="395"/>
    </location>
</feature>
<feature type="region of interest" description="Disordered" evidence="1">
    <location>
        <begin position="96"/>
        <end position="218"/>
    </location>
</feature>
<proteinExistence type="predicted"/>
<feature type="region of interest" description="Disordered" evidence="1">
    <location>
        <begin position="329"/>
        <end position="401"/>
    </location>
</feature>
<feature type="compositionally biased region" description="Gly residues" evidence="1">
    <location>
        <begin position="355"/>
        <end position="365"/>
    </location>
</feature>
<dbReference type="Gene3D" id="3.30.750.140">
    <property type="match status" value="1"/>
</dbReference>
<keyword evidence="4" id="KW-1185">Reference proteome</keyword>
<name>A0A2P7AP10_9HYPH</name>
<reference evidence="4" key="1">
    <citation type="submission" date="2017-11" db="EMBL/GenBank/DDBJ databases">
        <authorList>
            <person name="Kuznetsova I."/>
            <person name="Sazanova A."/>
            <person name="Chirak E."/>
            <person name="Safronova V."/>
            <person name="Willems A."/>
        </authorList>
    </citation>
    <scope>NUCLEOTIDE SEQUENCE [LARGE SCALE GENOMIC DNA]</scope>
    <source>
        <strain evidence="4">PEPV15</strain>
    </source>
</reference>
<protein>
    <recommendedName>
        <fullName evidence="2">Flagellar hook-length control protein-like C-terminal domain-containing protein</fullName>
    </recommendedName>
</protein>
<feature type="domain" description="Flagellar hook-length control protein-like C-terminal" evidence="2">
    <location>
        <begin position="254"/>
        <end position="322"/>
    </location>
</feature>
<organism evidence="3 4">
    <name type="scientific">Phyllobacterium endophyticum</name>
    <dbReference type="NCBI Taxonomy" id="1149773"/>
    <lineage>
        <taxon>Bacteria</taxon>
        <taxon>Pseudomonadati</taxon>
        <taxon>Pseudomonadota</taxon>
        <taxon>Alphaproteobacteria</taxon>
        <taxon>Hyphomicrobiales</taxon>
        <taxon>Phyllobacteriaceae</taxon>
        <taxon>Phyllobacterium</taxon>
    </lineage>
</organism>
<feature type="compositionally biased region" description="Basic and acidic residues" evidence="1">
    <location>
        <begin position="20"/>
        <end position="35"/>
    </location>
</feature>
<feature type="region of interest" description="Disordered" evidence="1">
    <location>
        <begin position="20"/>
        <end position="79"/>
    </location>
</feature>
<comment type="caution">
    <text evidence="3">The sequence shown here is derived from an EMBL/GenBank/DDBJ whole genome shotgun (WGS) entry which is preliminary data.</text>
</comment>
<evidence type="ECO:0000259" key="2">
    <source>
        <dbReference type="Pfam" id="PF02120"/>
    </source>
</evidence>
<evidence type="ECO:0000256" key="1">
    <source>
        <dbReference type="SAM" id="MobiDB-lite"/>
    </source>
</evidence>
<sequence>MTIGVQMPFRSMIDAIVRGKGKDDVANHKPAKGEDSLPDFSSMIKVSSKPKFESSDATADKDIVQTPDAAEPDSDKGAILGQGVFGQAILAFEQLLDHQKREGGSRPRPADEHTTLSKNEKAAAPTQIAEPVHVSKKAVAFREEEPGQKGTVSPAGHSEAPTAPTKKDDQTKPEPGGQLGMPVVQSSEAPKPRVSVKAAPEPASAPSPDTPAPLASSPPVQAEARLVTTVGETAAPRNIGPGVIDLQVVSERSAAGSIKTLVIQLQPIELGTVTARMRLIPEGLHVQLIAENTAAAEHLAKDHDALGRALQRAGVTDDASSVIISVIDRSSASSSTQTGQQHLSGQDQQPEPRAGGQGASHGPSGGRSDDQHAMGKVEADERGERTVRLEVERNPLRGLVV</sequence>
<feature type="compositionally biased region" description="Basic and acidic residues" evidence="1">
    <location>
        <begin position="96"/>
        <end position="121"/>
    </location>
</feature>
<feature type="compositionally biased region" description="Basic and acidic residues" evidence="1">
    <location>
        <begin position="50"/>
        <end position="63"/>
    </location>
</feature>
<dbReference type="Proteomes" id="UP000241158">
    <property type="component" value="Unassembled WGS sequence"/>
</dbReference>
<feature type="compositionally biased region" description="Polar residues" evidence="1">
    <location>
        <begin position="336"/>
        <end position="349"/>
    </location>
</feature>
<gene>
    <name evidence="3" type="ORF">CU100_20105</name>
</gene>
<dbReference type="EMBL" id="PGGN01000004">
    <property type="protein sequence ID" value="PSH55947.1"/>
    <property type="molecule type" value="Genomic_DNA"/>
</dbReference>
<dbReference type="InterPro" id="IPR021136">
    <property type="entry name" value="Flagellar_hook_control-like_C"/>
</dbReference>